<organism evidence="1 2">
    <name type="scientific">Peptoniphilus stercorisuis</name>
    <dbReference type="NCBI Taxonomy" id="1436965"/>
    <lineage>
        <taxon>Bacteria</taxon>
        <taxon>Bacillati</taxon>
        <taxon>Bacillota</taxon>
        <taxon>Tissierellia</taxon>
        <taxon>Tissierellales</taxon>
        <taxon>Peptoniphilaceae</taxon>
        <taxon>Peptoniphilus</taxon>
    </lineage>
</organism>
<accession>A0ABS4KCR1</accession>
<dbReference type="Proteomes" id="UP001519306">
    <property type="component" value="Unassembled WGS sequence"/>
</dbReference>
<comment type="caution">
    <text evidence="1">The sequence shown here is derived from an EMBL/GenBank/DDBJ whole genome shotgun (WGS) entry which is preliminary data.</text>
</comment>
<dbReference type="GO" id="GO:0004674">
    <property type="term" value="F:protein serine/threonine kinase activity"/>
    <property type="evidence" value="ECO:0007669"/>
    <property type="project" value="UniProtKB-EC"/>
</dbReference>
<evidence type="ECO:0000313" key="2">
    <source>
        <dbReference type="Proteomes" id="UP001519306"/>
    </source>
</evidence>
<proteinExistence type="predicted"/>
<name>A0ABS4KCR1_9FIRM</name>
<keyword evidence="1" id="KW-0418">Kinase</keyword>
<protein>
    <submittedName>
        <fullName evidence="1">Serine/threonine-protein kinase RsbW</fullName>
        <ecNumber evidence="1">2.7.11.1</ecNumber>
    </submittedName>
</protein>
<reference evidence="1 2" key="1">
    <citation type="submission" date="2021-03" db="EMBL/GenBank/DDBJ databases">
        <title>Genomic Encyclopedia of Type Strains, Phase IV (KMG-IV): sequencing the most valuable type-strain genomes for metagenomic binning, comparative biology and taxonomic classification.</title>
        <authorList>
            <person name="Goeker M."/>
        </authorList>
    </citation>
    <scope>NUCLEOTIDE SEQUENCE [LARGE SCALE GENOMIC DNA]</scope>
    <source>
        <strain evidence="1 2">DSM 27563</strain>
    </source>
</reference>
<evidence type="ECO:0000313" key="1">
    <source>
        <dbReference type="EMBL" id="MBP2025559.1"/>
    </source>
</evidence>
<keyword evidence="1" id="KW-0808">Transferase</keyword>
<dbReference type="EC" id="2.7.11.1" evidence="1"/>
<dbReference type="EMBL" id="JAGGLJ010000009">
    <property type="protein sequence ID" value="MBP2025559.1"/>
    <property type="molecule type" value="Genomic_DNA"/>
</dbReference>
<gene>
    <name evidence="1" type="ORF">J2Z71_001102</name>
</gene>
<sequence>MDKISLKIPNKAQYLSSLRLLVSGILSSHGIDIETMEDLKIAVTEGCNIALELQCNDYIDIDFEISEEEFTILIGHICQKEIEEREELYLSTTIIDCLVDETKMIEDKMYLKKHLK</sequence>
<dbReference type="RefSeq" id="WP_210060851.1">
    <property type="nucleotide sequence ID" value="NZ_JAGGLJ010000009.1"/>
</dbReference>
<keyword evidence="2" id="KW-1185">Reference proteome</keyword>